<dbReference type="GO" id="GO:0004314">
    <property type="term" value="F:[acyl-carrier-protein] S-malonyltransferase activity"/>
    <property type="evidence" value="ECO:0007669"/>
    <property type="project" value="UniProtKB-EC"/>
</dbReference>
<keyword evidence="10" id="KW-0275">Fatty acid biosynthesis</keyword>
<name>A0A2J7Q3E5_9NEOP</name>
<evidence type="ECO:0000256" key="7">
    <source>
        <dbReference type="ARBA" id="ARBA00022946"/>
    </source>
</evidence>
<dbReference type="EMBL" id="NEVH01019067">
    <property type="protein sequence ID" value="PNF23112.1"/>
    <property type="molecule type" value="Genomic_DNA"/>
</dbReference>
<dbReference type="FunFam" id="3.30.70.250:FF:000005">
    <property type="entry name" value="Malonyl-CoA-acyl carrier protein transacylase, mitochondrial"/>
    <property type="match status" value="1"/>
</dbReference>
<dbReference type="Gene3D" id="3.30.70.250">
    <property type="entry name" value="Malonyl-CoA ACP transacylase, ACP-binding"/>
    <property type="match status" value="1"/>
</dbReference>
<dbReference type="AlphaFoldDB" id="A0A2J7Q3E5"/>
<dbReference type="STRING" id="105785.A0A2J7Q3E5"/>
<feature type="domain" description="Malonyl-CoA:ACP transacylase (MAT)" evidence="13">
    <location>
        <begin position="125"/>
        <end position="429"/>
    </location>
</feature>
<evidence type="ECO:0000256" key="3">
    <source>
        <dbReference type="ARBA" id="ARBA00013258"/>
    </source>
</evidence>
<keyword evidence="4" id="KW-0444">Lipid biosynthesis</keyword>
<dbReference type="InterPro" id="IPR016035">
    <property type="entry name" value="Acyl_Trfase/lysoPLipase"/>
</dbReference>
<evidence type="ECO:0000313" key="15">
    <source>
        <dbReference type="Proteomes" id="UP000235965"/>
    </source>
</evidence>
<keyword evidence="6" id="KW-0276">Fatty acid metabolism</keyword>
<dbReference type="SMART" id="SM00827">
    <property type="entry name" value="PKS_AT"/>
    <property type="match status" value="1"/>
</dbReference>
<evidence type="ECO:0000256" key="12">
    <source>
        <dbReference type="ARBA" id="ARBA00077751"/>
    </source>
</evidence>
<comment type="subcellular location">
    <subcellularLocation>
        <location evidence="1">Mitochondrion</location>
    </subcellularLocation>
</comment>
<reference evidence="14 15" key="1">
    <citation type="submission" date="2017-12" db="EMBL/GenBank/DDBJ databases">
        <title>Hemimetabolous genomes reveal molecular basis of termite eusociality.</title>
        <authorList>
            <person name="Harrison M.C."/>
            <person name="Jongepier E."/>
            <person name="Robertson H.M."/>
            <person name="Arning N."/>
            <person name="Bitard-Feildel T."/>
            <person name="Chao H."/>
            <person name="Childers C.P."/>
            <person name="Dinh H."/>
            <person name="Doddapaneni H."/>
            <person name="Dugan S."/>
            <person name="Gowin J."/>
            <person name="Greiner C."/>
            <person name="Han Y."/>
            <person name="Hu H."/>
            <person name="Hughes D.S.T."/>
            <person name="Huylmans A.-K."/>
            <person name="Kemena C."/>
            <person name="Kremer L.P.M."/>
            <person name="Lee S.L."/>
            <person name="Lopez-Ezquerra A."/>
            <person name="Mallet L."/>
            <person name="Monroy-Kuhn J.M."/>
            <person name="Moser A."/>
            <person name="Murali S.C."/>
            <person name="Muzny D.M."/>
            <person name="Otani S."/>
            <person name="Piulachs M.-D."/>
            <person name="Poelchau M."/>
            <person name="Qu J."/>
            <person name="Schaub F."/>
            <person name="Wada-Katsumata A."/>
            <person name="Worley K.C."/>
            <person name="Xie Q."/>
            <person name="Ylla G."/>
            <person name="Poulsen M."/>
            <person name="Gibbs R.A."/>
            <person name="Schal C."/>
            <person name="Richards S."/>
            <person name="Belles X."/>
            <person name="Korb J."/>
            <person name="Bornberg-Bauer E."/>
        </authorList>
    </citation>
    <scope>NUCLEOTIDE SEQUENCE [LARGE SCALE GENOMIC DNA]</scope>
    <source>
        <tissue evidence="14">Whole body</tissue>
    </source>
</reference>
<evidence type="ECO:0000256" key="10">
    <source>
        <dbReference type="ARBA" id="ARBA00023160"/>
    </source>
</evidence>
<comment type="pathway">
    <text evidence="2">Lipid metabolism; fatty acid biosynthesis.</text>
</comment>
<dbReference type="InterPro" id="IPR016036">
    <property type="entry name" value="Malonyl_transacylase_ACP-bd"/>
</dbReference>
<evidence type="ECO:0000256" key="11">
    <source>
        <dbReference type="ARBA" id="ARBA00061523"/>
    </source>
</evidence>
<dbReference type="InterPro" id="IPR001227">
    <property type="entry name" value="Ac_transferase_dom_sf"/>
</dbReference>
<evidence type="ECO:0000256" key="2">
    <source>
        <dbReference type="ARBA" id="ARBA00005194"/>
    </source>
</evidence>
<organism evidence="14 15">
    <name type="scientific">Cryptotermes secundus</name>
    <dbReference type="NCBI Taxonomy" id="105785"/>
    <lineage>
        <taxon>Eukaryota</taxon>
        <taxon>Metazoa</taxon>
        <taxon>Ecdysozoa</taxon>
        <taxon>Arthropoda</taxon>
        <taxon>Hexapoda</taxon>
        <taxon>Insecta</taxon>
        <taxon>Pterygota</taxon>
        <taxon>Neoptera</taxon>
        <taxon>Polyneoptera</taxon>
        <taxon>Dictyoptera</taxon>
        <taxon>Blattodea</taxon>
        <taxon>Blattoidea</taxon>
        <taxon>Termitoidae</taxon>
        <taxon>Kalotermitidae</taxon>
        <taxon>Cryptotermitinae</taxon>
        <taxon>Cryptotermes</taxon>
    </lineage>
</organism>
<evidence type="ECO:0000256" key="6">
    <source>
        <dbReference type="ARBA" id="ARBA00022832"/>
    </source>
</evidence>
<dbReference type="GO" id="GO:0005739">
    <property type="term" value="C:mitochondrion"/>
    <property type="evidence" value="ECO:0007669"/>
    <property type="project" value="UniProtKB-SubCell"/>
</dbReference>
<dbReference type="InParanoid" id="A0A2J7Q3E5"/>
<dbReference type="Proteomes" id="UP000235965">
    <property type="component" value="Unassembled WGS sequence"/>
</dbReference>
<dbReference type="OrthoDB" id="541883at2759"/>
<evidence type="ECO:0000259" key="13">
    <source>
        <dbReference type="SMART" id="SM00827"/>
    </source>
</evidence>
<proteinExistence type="inferred from homology"/>
<dbReference type="SUPFAM" id="SSF52151">
    <property type="entry name" value="FabD/lysophospholipase-like"/>
    <property type="match status" value="1"/>
</dbReference>
<evidence type="ECO:0000313" key="14">
    <source>
        <dbReference type="EMBL" id="PNF23112.1"/>
    </source>
</evidence>
<dbReference type="PANTHER" id="PTHR47170:SF2">
    <property type="entry name" value="MALONYL-COA:ACP TRANSACYLASE (MAT) DOMAIN-CONTAINING PROTEIN"/>
    <property type="match status" value="1"/>
</dbReference>
<comment type="similarity">
    <text evidence="11">Belongs to the type II malonyltransferase family.</text>
</comment>
<dbReference type="Pfam" id="PF00698">
    <property type="entry name" value="Acyl_transf_1"/>
    <property type="match status" value="1"/>
</dbReference>
<dbReference type="FunCoup" id="A0A2J7Q3E5">
    <property type="interactions" value="1383"/>
</dbReference>
<keyword evidence="8" id="KW-0443">Lipid metabolism</keyword>
<dbReference type="SUPFAM" id="SSF55048">
    <property type="entry name" value="Probable ACP-binding domain of malonyl-CoA ACP transacylase"/>
    <property type="match status" value="1"/>
</dbReference>
<dbReference type="InterPro" id="IPR014043">
    <property type="entry name" value="Acyl_transferase_dom"/>
</dbReference>
<dbReference type="PANTHER" id="PTHR47170">
    <property type="entry name" value="MALONYL-COA ACP TRANSACYLASE, ACP-BINDING"/>
    <property type="match status" value="1"/>
</dbReference>
<comment type="caution">
    <text evidence="14">The sequence shown here is derived from an EMBL/GenBank/DDBJ whole genome shotgun (WGS) entry which is preliminary data.</text>
</comment>
<gene>
    <name evidence="14" type="primary">beg</name>
    <name evidence="14" type="ORF">B7P43_G06688</name>
</gene>
<evidence type="ECO:0000256" key="1">
    <source>
        <dbReference type="ARBA" id="ARBA00004173"/>
    </source>
</evidence>
<dbReference type="Gene3D" id="3.40.366.10">
    <property type="entry name" value="Malonyl-Coenzyme A Acyl Carrier Protein, domain 2"/>
    <property type="match status" value="1"/>
</dbReference>
<dbReference type="InterPro" id="IPR052760">
    <property type="entry name" value="Mitochondrial_malonyltrans"/>
</dbReference>
<evidence type="ECO:0000256" key="4">
    <source>
        <dbReference type="ARBA" id="ARBA00022516"/>
    </source>
</evidence>
<evidence type="ECO:0000256" key="8">
    <source>
        <dbReference type="ARBA" id="ARBA00023098"/>
    </source>
</evidence>
<accession>A0A2J7Q3E5</accession>
<keyword evidence="5" id="KW-0808">Transferase</keyword>
<keyword evidence="7" id="KW-0809">Transit peptide</keyword>
<keyword evidence="9" id="KW-0496">Mitochondrion</keyword>
<protein>
    <recommendedName>
        <fullName evidence="3">[acyl-carrier-protein] S-malonyltransferase</fullName>
        <ecNumber evidence="3">2.3.1.39</ecNumber>
    </recommendedName>
    <alternativeName>
        <fullName evidence="12">[Acyl-carrier-protein] malonyltransferase</fullName>
    </alternativeName>
</protein>
<dbReference type="GO" id="GO:0006633">
    <property type="term" value="P:fatty acid biosynthetic process"/>
    <property type="evidence" value="ECO:0007669"/>
    <property type="project" value="UniProtKB-UniPathway"/>
</dbReference>
<evidence type="ECO:0000256" key="9">
    <source>
        <dbReference type="ARBA" id="ARBA00023128"/>
    </source>
</evidence>
<keyword evidence="15" id="KW-1185">Reference proteome</keyword>
<dbReference type="EC" id="2.3.1.39" evidence="3"/>
<dbReference type="UniPathway" id="UPA00094"/>
<evidence type="ECO:0000256" key="5">
    <source>
        <dbReference type="ARBA" id="ARBA00022679"/>
    </source>
</evidence>
<sequence length="433" mass="48931">MLLTMLAKRSVLKHLFKLKQRNVIPYTSKYNYNFPVILNRKLTTKNEKCVNESETQGISESETSNRETDIKQLLDEASVCSDPLPDNPENVWSTSPYPEGVLLKRDQSRHFRKPNVDPRETSVILFPGQGTQFVGMGKDLMKFPIARDLFDAASDLLGYNLRELCFNGPKEELDKTVYCQPAVMVCSLAAIEKLKEERPMAIESCVATAGFSIGEITALVFAGALSFEEAIRLVKVRAEAMQLASEIVPSGMMTVFYGPDAKLNYACLQAREWCLQRGIENPECCVANYLYPDCKVVAGHLEALKFIQSNAEQYKLKRLKKIPVSGAFHTSLMRPAVEPFKMALRKAEINDPIIQVFSNVDGKSYRNANHIRIQLPKQIYRAVKWEQTLHVLYERKVGEYFPRTFECGPGNSLKSLLKMVNAKAWSSCFSIEA</sequence>